<comment type="caution">
    <text evidence="2">The sequence shown here is derived from an EMBL/GenBank/DDBJ whole genome shotgun (WGS) entry which is preliminary data.</text>
</comment>
<feature type="transmembrane region" description="Helical" evidence="1">
    <location>
        <begin position="6"/>
        <end position="29"/>
    </location>
</feature>
<protein>
    <submittedName>
        <fullName evidence="2">Uncharacterized protein</fullName>
    </submittedName>
</protein>
<reference evidence="3" key="1">
    <citation type="journal article" date="2019" name="Int. J. Syst. Evol. Microbiol.">
        <title>The Global Catalogue of Microorganisms (GCM) 10K type strain sequencing project: providing services to taxonomists for standard genome sequencing and annotation.</title>
        <authorList>
            <consortium name="The Broad Institute Genomics Platform"/>
            <consortium name="The Broad Institute Genome Sequencing Center for Infectious Disease"/>
            <person name="Wu L."/>
            <person name="Ma J."/>
        </authorList>
    </citation>
    <scope>NUCLEOTIDE SEQUENCE [LARGE SCALE GENOMIC DNA]</scope>
    <source>
        <strain evidence="3">JCM 18657</strain>
    </source>
</reference>
<sequence>MGNNLLTWVTVGVAIVLIAAGWWSAWIAARQKNHRRDIDSVSEAAVKHQVLMNPIFWMYIGFVVVVALLSAFFYWYYGYAKSSL</sequence>
<dbReference type="RefSeq" id="WP_138788457.1">
    <property type="nucleotide sequence ID" value="NZ_JBHTGQ010000014.1"/>
</dbReference>
<keyword evidence="1" id="KW-0472">Membrane</keyword>
<keyword evidence="3" id="KW-1185">Reference proteome</keyword>
<keyword evidence="1" id="KW-0812">Transmembrane</keyword>
<accession>A0ABW2UZZ9</accession>
<organism evidence="2 3">
    <name type="scientific">Paenibacillus thermoaerophilus</name>
    <dbReference type="NCBI Taxonomy" id="1215385"/>
    <lineage>
        <taxon>Bacteria</taxon>
        <taxon>Bacillati</taxon>
        <taxon>Bacillota</taxon>
        <taxon>Bacilli</taxon>
        <taxon>Bacillales</taxon>
        <taxon>Paenibacillaceae</taxon>
        <taxon>Paenibacillus</taxon>
    </lineage>
</organism>
<evidence type="ECO:0000313" key="3">
    <source>
        <dbReference type="Proteomes" id="UP001596528"/>
    </source>
</evidence>
<feature type="transmembrane region" description="Helical" evidence="1">
    <location>
        <begin position="56"/>
        <end position="77"/>
    </location>
</feature>
<evidence type="ECO:0000256" key="1">
    <source>
        <dbReference type="SAM" id="Phobius"/>
    </source>
</evidence>
<dbReference type="EMBL" id="JBHTGQ010000014">
    <property type="protein sequence ID" value="MFC7749474.1"/>
    <property type="molecule type" value="Genomic_DNA"/>
</dbReference>
<name>A0ABW2UZZ9_9BACL</name>
<dbReference type="Proteomes" id="UP001596528">
    <property type="component" value="Unassembled WGS sequence"/>
</dbReference>
<proteinExistence type="predicted"/>
<gene>
    <name evidence="2" type="ORF">ACFQWB_05880</name>
</gene>
<keyword evidence="1" id="KW-1133">Transmembrane helix</keyword>
<evidence type="ECO:0000313" key="2">
    <source>
        <dbReference type="EMBL" id="MFC7749474.1"/>
    </source>
</evidence>